<evidence type="ECO:0000313" key="5">
    <source>
        <dbReference type="EMBL" id="MEM5341082.1"/>
    </source>
</evidence>
<dbReference type="GO" id="GO:0000287">
    <property type="term" value="F:magnesium ion binding"/>
    <property type="evidence" value="ECO:0007669"/>
    <property type="project" value="TreeGrafter"/>
</dbReference>
<dbReference type="RefSeq" id="WP_147233811.1">
    <property type="nucleotide sequence ID" value="NZ_JAZHFZ010000007.1"/>
</dbReference>
<comment type="caution">
    <text evidence="6">The sequence shown here is derived from an EMBL/GenBank/DDBJ whole genome shotgun (WGS) entry which is preliminary data.</text>
</comment>
<dbReference type="GO" id="GO:0016052">
    <property type="term" value="P:carbohydrate catabolic process"/>
    <property type="evidence" value="ECO:0007669"/>
    <property type="project" value="TreeGrafter"/>
</dbReference>
<feature type="domain" description="Mandelate racemase/muconate lactonizing enzyme C-terminal" evidence="4">
    <location>
        <begin position="148"/>
        <end position="255"/>
    </location>
</feature>
<dbReference type="PANTHER" id="PTHR13794:SF58">
    <property type="entry name" value="MITOCHONDRIAL ENOLASE SUPERFAMILY MEMBER 1"/>
    <property type="match status" value="1"/>
</dbReference>
<dbReference type="Gene3D" id="3.20.20.120">
    <property type="entry name" value="Enolase-like C-terminal domain"/>
    <property type="match status" value="1"/>
</dbReference>
<dbReference type="InterPro" id="IPR036849">
    <property type="entry name" value="Enolase-like_C_sf"/>
</dbReference>
<dbReference type="Gene3D" id="3.30.390.10">
    <property type="entry name" value="Enolase-like, N-terminal domain"/>
    <property type="match status" value="1"/>
</dbReference>
<evidence type="ECO:0000313" key="7">
    <source>
        <dbReference type="Proteomes" id="UP000321776"/>
    </source>
</evidence>
<reference evidence="6" key="2">
    <citation type="submission" date="2019-08" db="EMBL/GenBank/DDBJ databases">
        <authorList>
            <person name="Im W.-T."/>
        </authorList>
    </citation>
    <scope>NUCLEOTIDE SEQUENCE</scope>
    <source>
        <strain evidence="6">NF 2-5-3</strain>
    </source>
</reference>
<dbReference type="InterPro" id="IPR029017">
    <property type="entry name" value="Enolase-like_N"/>
</dbReference>
<dbReference type="SFLD" id="SFLDG00179">
    <property type="entry name" value="mandelate_racemase"/>
    <property type="match status" value="1"/>
</dbReference>
<dbReference type="InterPro" id="IPR013342">
    <property type="entry name" value="Mandelate_racemase_C"/>
</dbReference>
<dbReference type="CDD" id="cd03316">
    <property type="entry name" value="MR_like"/>
    <property type="match status" value="1"/>
</dbReference>
<name>A0A5C6VSD5_9BURK</name>
<dbReference type="EMBL" id="JAZHGA010000009">
    <property type="protein sequence ID" value="MEM5341082.1"/>
    <property type="molecule type" value="Genomic_DNA"/>
</dbReference>
<comment type="cofactor">
    <cofactor evidence="1">
        <name>Mg(2+)</name>
        <dbReference type="ChEBI" id="CHEBI:18420"/>
    </cofactor>
</comment>
<dbReference type="SMART" id="SM00922">
    <property type="entry name" value="MR_MLE"/>
    <property type="match status" value="1"/>
</dbReference>
<dbReference type="Pfam" id="PF13378">
    <property type="entry name" value="MR_MLE_C"/>
    <property type="match status" value="1"/>
</dbReference>
<protein>
    <submittedName>
        <fullName evidence="6">Mandelate racemase/muconate lactonizing enzyme family protein</fullName>
    </submittedName>
</protein>
<dbReference type="GO" id="GO:0016836">
    <property type="term" value="F:hydro-lyase activity"/>
    <property type="evidence" value="ECO:0007669"/>
    <property type="project" value="TreeGrafter"/>
</dbReference>
<evidence type="ECO:0000313" key="6">
    <source>
        <dbReference type="EMBL" id="TXC87501.1"/>
    </source>
</evidence>
<keyword evidence="3" id="KW-0460">Magnesium</keyword>
<evidence type="ECO:0000313" key="8">
    <source>
        <dbReference type="Proteomes" id="UP001481677"/>
    </source>
</evidence>
<evidence type="ECO:0000256" key="3">
    <source>
        <dbReference type="ARBA" id="ARBA00022842"/>
    </source>
</evidence>
<evidence type="ECO:0000256" key="1">
    <source>
        <dbReference type="ARBA" id="ARBA00001946"/>
    </source>
</evidence>
<keyword evidence="2" id="KW-0479">Metal-binding</keyword>
<gene>
    <name evidence="6" type="ORF">FRZ40_07940</name>
    <name evidence="5" type="ORF">V4C56_15795</name>
</gene>
<accession>A0A5C6VSD5</accession>
<proteinExistence type="predicted"/>
<dbReference type="SUPFAM" id="SSF54826">
    <property type="entry name" value="Enolase N-terminal domain-like"/>
    <property type="match status" value="1"/>
</dbReference>
<keyword evidence="8" id="KW-1185">Reference proteome</keyword>
<dbReference type="PANTHER" id="PTHR13794">
    <property type="entry name" value="ENOLASE SUPERFAMILY, MANDELATE RACEMASE"/>
    <property type="match status" value="1"/>
</dbReference>
<dbReference type="InterPro" id="IPR046945">
    <property type="entry name" value="RHMD-like"/>
</dbReference>
<reference evidence="6 7" key="1">
    <citation type="journal article" date="2018" name="Int. J. Syst. Evol. Microbiol.">
        <title>Paraburkholderia azotifigens sp. nov., a nitrogen-fixing bacterium isolated from paddy soil.</title>
        <authorList>
            <person name="Choi G.M."/>
            <person name="Im W.T."/>
        </authorList>
    </citation>
    <scope>NUCLEOTIDE SEQUENCE [LARGE SCALE GENOMIC DNA]</scope>
    <source>
        <strain evidence="6 7">NF 2-5-3</strain>
    </source>
</reference>
<dbReference type="InterPro" id="IPR029065">
    <property type="entry name" value="Enolase_C-like"/>
</dbReference>
<dbReference type="Proteomes" id="UP001481677">
    <property type="component" value="Unassembled WGS sequence"/>
</dbReference>
<dbReference type="EMBL" id="VOQS01000001">
    <property type="protein sequence ID" value="TXC87501.1"/>
    <property type="molecule type" value="Genomic_DNA"/>
</dbReference>
<dbReference type="SUPFAM" id="SSF51604">
    <property type="entry name" value="Enolase C-terminal domain-like"/>
    <property type="match status" value="1"/>
</dbReference>
<dbReference type="SFLD" id="SFLDS00001">
    <property type="entry name" value="Enolase"/>
    <property type="match status" value="1"/>
</dbReference>
<dbReference type="AlphaFoldDB" id="A0A5C6VSD5"/>
<sequence>MDREASRAVSQTAHRAQTARITRIEITHHQLVLDPPFPASWDSQPRRKFPATIVRVHDDAGRVGFGSGDAMYGFADYQHLFIGADPLDLARHSAVLDNIGFHAGRPWPLDIALWDLAGKIHGEPCWRMAGGRGKQIRAYASSGVHRKPDEMARMALHVAERGFPALKIRFGRPQLKDDFAVLAAVREAVGDGLELMVDCNQGWRMPWDTAAPWTFDEALGVARELEKQRVYWMEEPLHRGDYDGMARLRQAVAPALRIAGGEMTRERYEFDQLLARDCLDVYQPDVACSLGMEGLRKLAQAVEARGKVFTPHTWGNGIGLAANLHLTAGAASAPFIEFPYDPPEWSIERRDFMLKNPLDIDSEGWITLPDAPGLGFAIDEDILAATLSSSSTYG</sequence>
<evidence type="ECO:0000256" key="2">
    <source>
        <dbReference type="ARBA" id="ARBA00022723"/>
    </source>
</evidence>
<evidence type="ECO:0000259" key="4">
    <source>
        <dbReference type="SMART" id="SM00922"/>
    </source>
</evidence>
<reference evidence="5 8" key="3">
    <citation type="submission" date="2024-01" db="EMBL/GenBank/DDBJ databases">
        <title>The diversity of rhizobia nodulating Mimosa spp. in eleven states of Brazil covering several biomes is determined by host plant, location, and edaphic factors.</title>
        <authorList>
            <person name="Rouws L."/>
            <person name="Barauna A."/>
            <person name="Beukes C."/>
            <person name="De Faria S.M."/>
            <person name="Gross E."/>
            <person name="Dos Reis Junior F.B."/>
            <person name="Simon M."/>
            <person name="Maluk M."/>
            <person name="Odee D.W."/>
            <person name="Kenicer G."/>
            <person name="Young J.P.W."/>
            <person name="Reis V.M."/>
            <person name="Zilli J."/>
            <person name="James E.K."/>
        </authorList>
    </citation>
    <scope>NUCLEOTIDE SEQUENCE [LARGE SCALE GENOMIC DNA]</scope>
    <source>
        <strain evidence="5 8">JPY530</strain>
    </source>
</reference>
<dbReference type="Proteomes" id="UP000321776">
    <property type="component" value="Unassembled WGS sequence"/>
</dbReference>
<organism evidence="6 7">
    <name type="scientific">Paraburkholderia azotifigens</name>
    <dbReference type="NCBI Taxonomy" id="2057004"/>
    <lineage>
        <taxon>Bacteria</taxon>
        <taxon>Pseudomonadati</taxon>
        <taxon>Pseudomonadota</taxon>
        <taxon>Betaproteobacteria</taxon>
        <taxon>Burkholderiales</taxon>
        <taxon>Burkholderiaceae</taxon>
        <taxon>Paraburkholderia</taxon>
    </lineage>
</organism>